<sequence>MTKMKFKVYSIRDVKTGFMAPTFEINDAVAMRNFEHAVQNSGTVLFTHAGDFSLFCIGTFDSDSGRLMPLELPIEIMSGASCVK</sequence>
<dbReference type="InterPro" id="IPR046781">
    <property type="entry name" value="Phage_ORF5"/>
</dbReference>
<dbReference type="Pfam" id="PF20577">
    <property type="entry name" value="Phage_ORF5"/>
    <property type="match status" value="1"/>
</dbReference>
<organism evidence="1">
    <name type="scientific">Dulem virus 140</name>
    <dbReference type="NCBI Taxonomy" id="3145617"/>
    <lineage>
        <taxon>Viruses</taxon>
        <taxon>Monodnaviria</taxon>
        <taxon>Sangervirae</taxon>
        <taxon>Phixviricota</taxon>
        <taxon>Malgrandaviricetes</taxon>
        <taxon>Petitvirales</taxon>
        <taxon>Microviridae</taxon>
        <taxon>Microvirus</taxon>
    </lineage>
</organism>
<reference evidence="1" key="1">
    <citation type="submission" date="2024-03" db="EMBL/GenBank/DDBJ databases">
        <title>Diverse circular DNA viruses in blood, oral, and fecal samples of captive lemurs.</title>
        <authorList>
            <person name="Paietta E.N."/>
            <person name="Kraberger S."/>
            <person name="Lund M.C."/>
            <person name="Custer J.M."/>
            <person name="Vargas K.M."/>
            <person name="Ehmke E.E."/>
            <person name="Yoder A.D."/>
            <person name="Varsani A."/>
        </authorList>
    </citation>
    <scope>NUCLEOTIDE SEQUENCE</scope>
    <source>
        <strain evidence="1">Duke_17_2228</strain>
    </source>
</reference>
<proteinExistence type="predicted"/>
<protein>
    <submittedName>
        <fullName evidence="1">Nonstructural protein</fullName>
    </submittedName>
</protein>
<evidence type="ECO:0000313" key="1">
    <source>
        <dbReference type="EMBL" id="XCD03194.1"/>
    </source>
</evidence>
<dbReference type="EMBL" id="PP511326">
    <property type="protein sequence ID" value="XCD03194.1"/>
    <property type="molecule type" value="Genomic_DNA"/>
</dbReference>
<name>A0AAU8ATG7_9VIRU</name>
<accession>A0AAU8ATG7</accession>